<accession>A0A147B774</accession>
<keyword evidence="1" id="KW-0175">Coiled coil</keyword>
<dbReference type="InterPro" id="IPR051301">
    <property type="entry name" value="Optineurin/NFkB_EssMod"/>
</dbReference>
<dbReference type="GO" id="GO:0005737">
    <property type="term" value="C:cytoplasm"/>
    <property type="evidence" value="ECO:0007669"/>
    <property type="project" value="TreeGrafter"/>
</dbReference>
<dbReference type="Gene3D" id="1.20.5.990">
    <property type="entry name" value="Nemo cc2-lz domain - 1d5 darpin complex"/>
    <property type="match status" value="1"/>
</dbReference>
<reference evidence="3" key="1">
    <citation type="submission" date="2016-03" db="EMBL/GenBank/DDBJ databases">
        <title>Gut transcriptome analysis on engorged females of Ornithodoros mimon (Acari: Argasidae) and phylogenetic inferences of soft ticks.</title>
        <authorList>
            <person name="Landulfo G.A."/>
            <person name="Giovanni D."/>
            <person name="Carvalho E."/>
            <person name="Junqueira-de-Azevedo I."/>
            <person name="Patane J."/>
            <person name="Mendoca R."/>
            <person name="Barros-Battesti D."/>
        </authorList>
    </citation>
    <scope>NUCLEOTIDE SEQUENCE</scope>
    <source>
        <strain evidence="3">Females</strain>
        <tissue evidence="3">Gut</tissue>
    </source>
</reference>
<dbReference type="GO" id="GO:0043122">
    <property type="term" value="P:regulation of canonical NF-kappaB signal transduction"/>
    <property type="evidence" value="ECO:0007669"/>
    <property type="project" value="TreeGrafter"/>
</dbReference>
<sequence>CPAKDSLVPKIDEVIVQLHNEQSKTAQQSQQISSLTAEVARLADQVKERDQKIATLRGQMLQMSAASSEAEALIQRVKQLESSIIGKDVQLEDMNLKTEKLQQTVDEKENEVASLRKALLEAERRQLASQENYNALLKTWQEYENSGEHTFVNVEHTKPSRKRENIQELEAQILTMKGMLSEKEQELTELRRVNEEIRNHLELIPPLEAQLEVYRSDYDTEKEQRINAQERVDALEERIRQLTSGHTSDVSQQDMQTQQVDSAAPQATSPGSVLLCPVCTTMCTARDAYIHHVQRCVETTEPGGP</sequence>
<feature type="non-terminal residue" evidence="3">
    <location>
        <position position="1"/>
    </location>
</feature>
<evidence type="ECO:0000256" key="2">
    <source>
        <dbReference type="SAM" id="MobiDB-lite"/>
    </source>
</evidence>
<evidence type="ECO:0000313" key="3">
    <source>
        <dbReference type="EMBL" id="JAR86640.1"/>
    </source>
</evidence>
<dbReference type="PANTHER" id="PTHR31553">
    <property type="entry name" value="NF-KAPPA-B ESSENTIAL MODULATOR"/>
    <property type="match status" value="1"/>
</dbReference>
<organism evidence="3">
    <name type="scientific">Alectorobius mimon</name>
    <dbReference type="NCBI Taxonomy" id="360319"/>
    <lineage>
        <taxon>Eukaryota</taxon>
        <taxon>Metazoa</taxon>
        <taxon>Ecdysozoa</taxon>
        <taxon>Arthropoda</taxon>
        <taxon>Chelicerata</taxon>
        <taxon>Arachnida</taxon>
        <taxon>Acari</taxon>
        <taxon>Parasitiformes</taxon>
        <taxon>Ixodida</taxon>
        <taxon>Ixodoidea</taxon>
        <taxon>Argasidae</taxon>
        <taxon>Ornithodorinae</taxon>
        <taxon>Alectorobius</taxon>
    </lineage>
</organism>
<feature type="region of interest" description="Disordered" evidence="2">
    <location>
        <begin position="243"/>
        <end position="268"/>
    </location>
</feature>
<evidence type="ECO:0000256" key="1">
    <source>
        <dbReference type="SAM" id="Coils"/>
    </source>
</evidence>
<dbReference type="AlphaFoldDB" id="A0A147B774"/>
<protein>
    <submittedName>
        <fullName evidence="3">Muscle myosin heavy</fullName>
    </submittedName>
</protein>
<dbReference type="EMBL" id="GEIB01001704">
    <property type="protein sequence ID" value="JAR86640.1"/>
    <property type="molecule type" value="Transcribed_RNA"/>
</dbReference>
<dbReference type="GO" id="GO:0005634">
    <property type="term" value="C:nucleus"/>
    <property type="evidence" value="ECO:0007669"/>
    <property type="project" value="TreeGrafter"/>
</dbReference>
<dbReference type="Gene3D" id="1.10.287.1490">
    <property type="match status" value="1"/>
</dbReference>
<feature type="coiled-coil region" evidence="1">
    <location>
        <begin position="63"/>
        <end position="125"/>
    </location>
</feature>
<dbReference type="PANTHER" id="PTHR31553:SF1">
    <property type="entry name" value="NF-KAPPA-B ESSENTIAL MODULATOR"/>
    <property type="match status" value="1"/>
</dbReference>
<dbReference type="GO" id="GO:0070530">
    <property type="term" value="F:K63-linked polyubiquitin modification-dependent protein binding"/>
    <property type="evidence" value="ECO:0007669"/>
    <property type="project" value="TreeGrafter"/>
</dbReference>
<proteinExistence type="predicted"/>
<name>A0A147B774_9ACAR</name>